<dbReference type="EMBL" id="JARIHO010000002">
    <property type="protein sequence ID" value="KAJ7366725.1"/>
    <property type="molecule type" value="Genomic_DNA"/>
</dbReference>
<evidence type="ECO:0000256" key="1">
    <source>
        <dbReference type="SAM" id="MobiDB-lite"/>
    </source>
</evidence>
<feature type="compositionally biased region" description="Pro residues" evidence="1">
    <location>
        <begin position="80"/>
        <end position="96"/>
    </location>
</feature>
<evidence type="ECO:0000313" key="2">
    <source>
        <dbReference type="EMBL" id="KAJ7366725.1"/>
    </source>
</evidence>
<reference evidence="2" key="1">
    <citation type="submission" date="2023-03" db="EMBL/GenBank/DDBJ databases">
        <title>Massive genome expansion in bonnet fungi (Mycena s.s.) driven by repeated elements and novel gene families across ecological guilds.</title>
        <authorList>
            <consortium name="Lawrence Berkeley National Laboratory"/>
            <person name="Harder C.B."/>
            <person name="Miyauchi S."/>
            <person name="Viragh M."/>
            <person name="Kuo A."/>
            <person name="Thoen E."/>
            <person name="Andreopoulos B."/>
            <person name="Lu D."/>
            <person name="Skrede I."/>
            <person name="Drula E."/>
            <person name="Henrissat B."/>
            <person name="Morin E."/>
            <person name="Kohler A."/>
            <person name="Barry K."/>
            <person name="LaButti K."/>
            <person name="Morin E."/>
            <person name="Salamov A."/>
            <person name="Lipzen A."/>
            <person name="Mereny Z."/>
            <person name="Hegedus B."/>
            <person name="Baldrian P."/>
            <person name="Stursova M."/>
            <person name="Weitz H."/>
            <person name="Taylor A."/>
            <person name="Grigoriev I.V."/>
            <person name="Nagy L.G."/>
            <person name="Martin F."/>
            <person name="Kauserud H."/>
        </authorList>
    </citation>
    <scope>NUCLEOTIDE SEQUENCE</scope>
    <source>
        <strain evidence="2">CBHHK002</strain>
    </source>
</reference>
<dbReference type="AlphaFoldDB" id="A0AAD7F5J6"/>
<gene>
    <name evidence="2" type="ORF">DFH08DRAFT_835277</name>
</gene>
<evidence type="ECO:0000313" key="3">
    <source>
        <dbReference type="Proteomes" id="UP001218218"/>
    </source>
</evidence>
<accession>A0AAD7F5J6</accession>
<feature type="compositionally biased region" description="Low complexity" evidence="1">
    <location>
        <begin position="126"/>
        <end position="140"/>
    </location>
</feature>
<proteinExistence type="predicted"/>
<feature type="region of interest" description="Disordered" evidence="1">
    <location>
        <begin position="1"/>
        <end position="184"/>
    </location>
</feature>
<organism evidence="2 3">
    <name type="scientific">Mycena albidolilacea</name>
    <dbReference type="NCBI Taxonomy" id="1033008"/>
    <lineage>
        <taxon>Eukaryota</taxon>
        <taxon>Fungi</taxon>
        <taxon>Dikarya</taxon>
        <taxon>Basidiomycota</taxon>
        <taxon>Agaricomycotina</taxon>
        <taxon>Agaricomycetes</taxon>
        <taxon>Agaricomycetidae</taxon>
        <taxon>Agaricales</taxon>
        <taxon>Marasmiineae</taxon>
        <taxon>Mycenaceae</taxon>
        <taxon>Mycena</taxon>
    </lineage>
</organism>
<comment type="caution">
    <text evidence="2">The sequence shown here is derived from an EMBL/GenBank/DDBJ whole genome shotgun (WGS) entry which is preliminary data.</text>
</comment>
<keyword evidence="3" id="KW-1185">Reference proteome</keyword>
<feature type="region of interest" description="Disordered" evidence="1">
    <location>
        <begin position="235"/>
        <end position="304"/>
    </location>
</feature>
<feature type="compositionally biased region" description="Pro residues" evidence="1">
    <location>
        <begin position="278"/>
        <end position="291"/>
    </location>
</feature>
<sequence>MSMGHRALRLSTLMAPKPPPVGVLPPRPDEVAPAPPSQQQSDHRRNGSASSRRDSAILGRVRASTSENGTGSPYMVPSSPSFPPPRGPLPAPPVAAPTPVRHASLKLKQRLRILSAPPAPHPAAQPQPQQYSSQHSTPTPRSRPTSLDATSPPPRPARSRARPGPMTLATFLSASTPSTPTTAAPVPLSPTAFYAGTPPATPIGEKIIEFRTQNDPSFLELSTGSTPVIPSRALPALSGPGTGVDPPAPENEYAEIVSLPPPRRSSRQISIKDVERAPTPPPDPAAIPLPPDAEDEGGPAKLFSLSRNGSAVSLGIVTM</sequence>
<protein>
    <submittedName>
        <fullName evidence="2">Uncharacterized protein</fullName>
    </submittedName>
</protein>
<dbReference type="Proteomes" id="UP001218218">
    <property type="component" value="Unassembled WGS sequence"/>
</dbReference>
<feature type="compositionally biased region" description="Basic and acidic residues" evidence="1">
    <location>
        <begin position="41"/>
        <end position="55"/>
    </location>
</feature>
<feature type="compositionally biased region" description="Pro residues" evidence="1">
    <location>
        <begin position="16"/>
        <end position="26"/>
    </location>
</feature>
<name>A0AAD7F5J6_9AGAR</name>
<feature type="compositionally biased region" description="Low complexity" evidence="1">
    <location>
        <begin position="167"/>
        <end position="184"/>
    </location>
</feature>